<evidence type="ECO:0008006" key="2">
    <source>
        <dbReference type="Google" id="ProtNLM"/>
    </source>
</evidence>
<name>A0A6J4PKL1_9CYAN</name>
<dbReference type="EMBL" id="CADCTY010002291">
    <property type="protein sequence ID" value="CAA9415355.1"/>
    <property type="molecule type" value="Genomic_DNA"/>
</dbReference>
<evidence type="ECO:0000313" key="1">
    <source>
        <dbReference type="EMBL" id="CAA9415355.1"/>
    </source>
</evidence>
<protein>
    <recommendedName>
        <fullName evidence="2">InsA N-terminal domain-containing protein</fullName>
    </recommendedName>
</protein>
<organism evidence="1">
    <name type="scientific">uncultured Leptolyngbya sp</name>
    <dbReference type="NCBI Taxonomy" id="332963"/>
    <lineage>
        <taxon>Bacteria</taxon>
        <taxon>Bacillati</taxon>
        <taxon>Cyanobacteriota</taxon>
        <taxon>Cyanophyceae</taxon>
        <taxon>Leptolyngbyales</taxon>
        <taxon>Leptolyngbyaceae</taxon>
        <taxon>Leptolyngbya group</taxon>
        <taxon>Leptolyngbya</taxon>
        <taxon>environmental samples</taxon>
    </lineage>
</organism>
<reference evidence="1" key="1">
    <citation type="submission" date="2020-02" db="EMBL/GenBank/DDBJ databases">
        <authorList>
            <person name="Meier V. D."/>
        </authorList>
    </citation>
    <scope>NUCLEOTIDE SEQUENCE</scope>
    <source>
        <strain evidence="1">AVDCRST_MAG94</strain>
    </source>
</reference>
<dbReference type="AlphaFoldDB" id="A0A6J4PKL1"/>
<accession>A0A6J4PKL1</accession>
<sequence length="62" mass="7051">MPACATCASSHTVKNGRIHNGKQRFKCHECGRQFVEQPTKKVIDQSTRELIDRLLLERISLA</sequence>
<feature type="non-terminal residue" evidence="1">
    <location>
        <position position="62"/>
    </location>
</feature>
<gene>
    <name evidence="1" type="ORF">AVDCRST_MAG94-6661</name>
</gene>
<proteinExistence type="predicted"/>